<gene>
    <name evidence="2" type="ORF">HSR122_2889</name>
</gene>
<organism evidence="2 3">
    <name type="scientific">Halapricum desulfuricans</name>
    <dbReference type="NCBI Taxonomy" id="2841257"/>
    <lineage>
        <taxon>Archaea</taxon>
        <taxon>Methanobacteriati</taxon>
        <taxon>Methanobacteriota</taxon>
        <taxon>Stenosarchaea group</taxon>
        <taxon>Halobacteria</taxon>
        <taxon>Halobacteriales</taxon>
        <taxon>Haloarculaceae</taxon>
        <taxon>Halapricum</taxon>
    </lineage>
</organism>
<evidence type="ECO:0000313" key="3">
    <source>
        <dbReference type="Proteomes" id="UP000662973"/>
    </source>
</evidence>
<dbReference type="AlphaFoldDB" id="A0A897NH89"/>
<accession>A0A897NH89</accession>
<reference evidence="2 3" key="1">
    <citation type="submission" date="2020-11" db="EMBL/GenBank/DDBJ databases">
        <title>Carbohydrate-dependent, anaerobic sulfur respiration: A novel catabolism in halophilic archaea.</title>
        <authorList>
            <person name="Sorokin D.Y."/>
            <person name="Messina E."/>
            <person name="Smedile F."/>
            <person name="La Cono V."/>
            <person name="Hallsworth J.E."/>
            <person name="Yakimov M.M."/>
        </authorList>
    </citation>
    <scope>NUCLEOTIDE SEQUENCE [LARGE SCALE GENOMIC DNA]</scope>
    <source>
        <strain evidence="2 3">HSR12-2</strain>
    </source>
</reference>
<dbReference type="KEGG" id="hds:HSR122_2889"/>
<keyword evidence="3" id="KW-1185">Reference proteome</keyword>
<protein>
    <submittedName>
        <fullName evidence="2">Uncharacterized protein</fullName>
    </submittedName>
</protein>
<name>A0A897NH89_9EURY</name>
<proteinExistence type="predicted"/>
<feature type="compositionally biased region" description="Acidic residues" evidence="1">
    <location>
        <begin position="56"/>
        <end position="66"/>
    </location>
</feature>
<feature type="compositionally biased region" description="Acidic residues" evidence="1">
    <location>
        <begin position="99"/>
        <end position="109"/>
    </location>
</feature>
<dbReference type="EMBL" id="CP064788">
    <property type="protein sequence ID" value="QSG10259.1"/>
    <property type="molecule type" value="Genomic_DNA"/>
</dbReference>
<dbReference type="Proteomes" id="UP000662973">
    <property type="component" value="Chromosome"/>
</dbReference>
<sequence>MGFSTPECRDPADSMTASGTGYMTLAGDTDGMDRGDLTDRLPNLSLDRVPGIGGESEPEPPDSFDEPTERSDAAPPTADTRDEGGPADEAVNDSVGETGGDEDEPEEEETPSRREQARKALLGVSVGGAALAVLAAVVRRLLGEDESEGDDVIVDAEPEAERPEPAPDAEAVAAVVGLAFQVLVRRLAGEDELEA</sequence>
<evidence type="ECO:0000313" key="2">
    <source>
        <dbReference type="EMBL" id="QSG10259.1"/>
    </source>
</evidence>
<evidence type="ECO:0000256" key="1">
    <source>
        <dbReference type="SAM" id="MobiDB-lite"/>
    </source>
</evidence>
<feature type="region of interest" description="Disordered" evidence="1">
    <location>
        <begin position="1"/>
        <end position="119"/>
    </location>
</feature>